<reference evidence="9" key="1">
    <citation type="submission" date="2023-06" db="EMBL/GenBank/DDBJ databases">
        <title>Conoideocrella luteorostrata (Hypocreales: Clavicipitaceae), a potential biocontrol fungus for elongate hemlock scale in United States Christmas tree production areas.</title>
        <authorList>
            <person name="Barrett H."/>
            <person name="Lovett B."/>
            <person name="Macias A.M."/>
            <person name="Stajich J.E."/>
            <person name="Kasson M.T."/>
        </authorList>
    </citation>
    <scope>NUCLEOTIDE SEQUENCE</scope>
    <source>
        <strain evidence="9">ARSEF 14590</strain>
    </source>
</reference>
<keyword evidence="6" id="KW-0539">Nucleus</keyword>
<dbReference type="PROSITE" id="PS50048">
    <property type="entry name" value="ZN2_CY6_FUNGAL_2"/>
    <property type="match status" value="1"/>
</dbReference>
<sequence length="510" mass="54724">MPGLDPDAQREHSTTCSDDQNTSRRPARTMAYSLKLKDSCQSCAAAKIRCPKEKPACSNCANRGIKCIYSIARRPGRTRDASRANGTTTKRKTNSSPSSSPPTNNKKHSGYHPNTQTTATWYQEDRKIAPCVVDRSFPTATAAVSSASPVLPPSSLATNSTNNIIVGNSTTPALRTYPSSLTLDNVFSPASEDVFPHLGGDVGFLDSLADFDINEIDFTMNSFDASMIYAPNNTRSILTPDENFNYDLSSIETPHTFGPMGTSSKVLSLYDESSTTTTSVQTPETSVAPSSDCYSSPCTCVPQALDLLKMLSSTPSLFYTGVPTTMGTTDADLALTVLIENKQNIEAVRNRLACSSCAEDTFLLTILFMIVLKILERYAAVAHTHIYGTDPCRAGDSDTASRLASGLIASDKEQLQAPSGIQNAVHDDARGHIVDQLVLSELHDVQQLVNQLSLKFRGIEEGGDSRQTTEGGGKVALAQFSAATLVQMESDVRKRLSALGLISSTGCGNE</sequence>
<dbReference type="SMART" id="SM00066">
    <property type="entry name" value="GAL4"/>
    <property type="match status" value="1"/>
</dbReference>
<evidence type="ECO:0000313" key="9">
    <source>
        <dbReference type="EMBL" id="KAK2592463.1"/>
    </source>
</evidence>
<gene>
    <name evidence="9" type="ORF">QQS21_009842</name>
</gene>
<evidence type="ECO:0000256" key="1">
    <source>
        <dbReference type="ARBA" id="ARBA00022723"/>
    </source>
</evidence>
<dbReference type="Pfam" id="PF00172">
    <property type="entry name" value="Zn_clus"/>
    <property type="match status" value="1"/>
</dbReference>
<feature type="domain" description="Zn(2)-C6 fungal-type" evidence="8">
    <location>
        <begin position="39"/>
        <end position="69"/>
    </location>
</feature>
<dbReference type="GO" id="GO:0000981">
    <property type="term" value="F:DNA-binding transcription factor activity, RNA polymerase II-specific"/>
    <property type="evidence" value="ECO:0007669"/>
    <property type="project" value="InterPro"/>
</dbReference>
<dbReference type="EMBL" id="JASWJB010000265">
    <property type="protein sequence ID" value="KAK2592463.1"/>
    <property type="molecule type" value="Genomic_DNA"/>
</dbReference>
<evidence type="ECO:0000256" key="4">
    <source>
        <dbReference type="ARBA" id="ARBA00023125"/>
    </source>
</evidence>
<keyword evidence="5" id="KW-0804">Transcription</keyword>
<dbReference type="GO" id="GO:0045122">
    <property type="term" value="P:aflatoxin biosynthetic process"/>
    <property type="evidence" value="ECO:0007669"/>
    <property type="project" value="InterPro"/>
</dbReference>
<feature type="compositionally biased region" description="Low complexity" evidence="7">
    <location>
        <begin position="94"/>
        <end position="104"/>
    </location>
</feature>
<keyword evidence="4" id="KW-0238">DNA-binding</keyword>
<dbReference type="Proteomes" id="UP001251528">
    <property type="component" value="Unassembled WGS sequence"/>
</dbReference>
<evidence type="ECO:0000259" key="8">
    <source>
        <dbReference type="PROSITE" id="PS50048"/>
    </source>
</evidence>
<evidence type="ECO:0000256" key="7">
    <source>
        <dbReference type="SAM" id="MobiDB-lite"/>
    </source>
</evidence>
<accession>A0AAJ0CG65</accession>
<feature type="region of interest" description="Disordered" evidence="7">
    <location>
        <begin position="1"/>
        <end position="26"/>
    </location>
</feature>
<evidence type="ECO:0000313" key="10">
    <source>
        <dbReference type="Proteomes" id="UP001251528"/>
    </source>
</evidence>
<dbReference type="PRINTS" id="PR00755">
    <property type="entry name" value="AFLATOXINBRP"/>
</dbReference>
<evidence type="ECO:0000256" key="3">
    <source>
        <dbReference type="ARBA" id="ARBA00023015"/>
    </source>
</evidence>
<keyword evidence="1" id="KW-0479">Metal-binding</keyword>
<proteinExistence type="predicted"/>
<dbReference type="AlphaFoldDB" id="A0AAJ0CG65"/>
<organism evidence="9 10">
    <name type="scientific">Conoideocrella luteorostrata</name>
    <dbReference type="NCBI Taxonomy" id="1105319"/>
    <lineage>
        <taxon>Eukaryota</taxon>
        <taxon>Fungi</taxon>
        <taxon>Dikarya</taxon>
        <taxon>Ascomycota</taxon>
        <taxon>Pezizomycotina</taxon>
        <taxon>Sordariomycetes</taxon>
        <taxon>Hypocreomycetidae</taxon>
        <taxon>Hypocreales</taxon>
        <taxon>Clavicipitaceae</taxon>
        <taxon>Conoideocrella</taxon>
    </lineage>
</organism>
<dbReference type="GO" id="GO:0005634">
    <property type="term" value="C:nucleus"/>
    <property type="evidence" value="ECO:0007669"/>
    <property type="project" value="InterPro"/>
</dbReference>
<comment type="caution">
    <text evidence="9">The sequence shown here is derived from an EMBL/GenBank/DDBJ whole genome shotgun (WGS) entry which is preliminary data.</text>
</comment>
<dbReference type="GO" id="GO:0008270">
    <property type="term" value="F:zinc ion binding"/>
    <property type="evidence" value="ECO:0007669"/>
    <property type="project" value="InterPro"/>
</dbReference>
<feature type="compositionally biased region" description="Polar residues" evidence="7">
    <location>
        <begin position="14"/>
        <end position="24"/>
    </location>
</feature>
<dbReference type="InterPro" id="IPR013700">
    <property type="entry name" value="AflR"/>
</dbReference>
<dbReference type="InterPro" id="IPR036864">
    <property type="entry name" value="Zn2-C6_fun-type_DNA-bd_sf"/>
</dbReference>
<protein>
    <recommendedName>
        <fullName evidence="8">Zn(2)-C6 fungal-type domain-containing protein</fullName>
    </recommendedName>
</protein>
<evidence type="ECO:0000256" key="5">
    <source>
        <dbReference type="ARBA" id="ARBA00023163"/>
    </source>
</evidence>
<feature type="region of interest" description="Disordered" evidence="7">
    <location>
        <begin position="76"/>
        <end position="115"/>
    </location>
</feature>
<dbReference type="CDD" id="cd00067">
    <property type="entry name" value="GAL4"/>
    <property type="match status" value="1"/>
</dbReference>
<dbReference type="Pfam" id="PF08493">
    <property type="entry name" value="AflR"/>
    <property type="match status" value="1"/>
</dbReference>
<keyword evidence="10" id="KW-1185">Reference proteome</keyword>
<dbReference type="SUPFAM" id="SSF57701">
    <property type="entry name" value="Zn2/Cys6 DNA-binding domain"/>
    <property type="match status" value="1"/>
</dbReference>
<dbReference type="Gene3D" id="4.10.240.10">
    <property type="entry name" value="Zn(2)-C6 fungal-type DNA-binding domain"/>
    <property type="match status" value="1"/>
</dbReference>
<name>A0AAJ0CG65_9HYPO</name>
<keyword evidence="2" id="KW-0862">Zinc</keyword>
<dbReference type="GO" id="GO:0003677">
    <property type="term" value="F:DNA binding"/>
    <property type="evidence" value="ECO:0007669"/>
    <property type="project" value="UniProtKB-KW"/>
</dbReference>
<evidence type="ECO:0000256" key="2">
    <source>
        <dbReference type="ARBA" id="ARBA00022833"/>
    </source>
</evidence>
<dbReference type="InterPro" id="IPR001138">
    <property type="entry name" value="Zn2Cys6_DnaBD"/>
</dbReference>
<evidence type="ECO:0000256" key="6">
    <source>
        <dbReference type="ARBA" id="ARBA00023242"/>
    </source>
</evidence>
<dbReference type="PANTHER" id="PTHR47660">
    <property type="entry name" value="TRANSCRIPTION FACTOR WITH C2H2 AND ZN(2)-CYS(6) DNA BINDING DOMAIN (EUROFUNG)-RELATED-RELATED"/>
    <property type="match status" value="1"/>
</dbReference>
<keyword evidence="3" id="KW-0805">Transcription regulation</keyword>
<dbReference type="PROSITE" id="PS00463">
    <property type="entry name" value="ZN2_CY6_FUNGAL_1"/>
    <property type="match status" value="1"/>
</dbReference>